<accession>A0A5C3NQH6</accession>
<feature type="compositionally biased region" description="Polar residues" evidence="1">
    <location>
        <begin position="168"/>
        <end position="188"/>
    </location>
</feature>
<evidence type="ECO:0000256" key="1">
    <source>
        <dbReference type="SAM" id="MobiDB-lite"/>
    </source>
</evidence>
<gene>
    <name evidence="2" type="ORF">K466DRAFT_570507</name>
</gene>
<name>A0A5C3NQH6_9APHY</name>
<proteinExistence type="predicted"/>
<dbReference type="InParanoid" id="A0A5C3NQH6"/>
<dbReference type="AlphaFoldDB" id="A0A5C3NQH6"/>
<sequence length="235" mass="25635">MFHISCSIYPVDIVSWGPGDDYARKDVRLSVVDSSVGSVALCITGDAHVKAIALDFNRMEAFMDCKRMKSDHMVLFRHHQAGLYLTFADPDAAESFIKDAAELFPKDSTSPLSTPFGNPPSLTVLQSLGIFGEEDITSSYEHSFIEDEQVISLGFLFGDDDVGAAGSQRASEGASTLNNTPLSSNMGKSDSESWLDDLESFDVCSSESEDEDDDIPETFYDAVEVPECAWITLNA</sequence>
<organism evidence="2 3">
    <name type="scientific">Polyporus arcularius HHB13444</name>
    <dbReference type="NCBI Taxonomy" id="1314778"/>
    <lineage>
        <taxon>Eukaryota</taxon>
        <taxon>Fungi</taxon>
        <taxon>Dikarya</taxon>
        <taxon>Basidiomycota</taxon>
        <taxon>Agaricomycotina</taxon>
        <taxon>Agaricomycetes</taxon>
        <taxon>Polyporales</taxon>
        <taxon>Polyporaceae</taxon>
        <taxon>Polyporus</taxon>
    </lineage>
</organism>
<dbReference type="Proteomes" id="UP000308197">
    <property type="component" value="Unassembled WGS sequence"/>
</dbReference>
<keyword evidence="3" id="KW-1185">Reference proteome</keyword>
<reference evidence="2 3" key="1">
    <citation type="journal article" date="2019" name="Nat. Ecol. Evol.">
        <title>Megaphylogeny resolves global patterns of mushroom evolution.</title>
        <authorList>
            <person name="Varga T."/>
            <person name="Krizsan K."/>
            <person name="Foldi C."/>
            <person name="Dima B."/>
            <person name="Sanchez-Garcia M."/>
            <person name="Sanchez-Ramirez S."/>
            <person name="Szollosi G.J."/>
            <person name="Szarkandi J.G."/>
            <person name="Papp V."/>
            <person name="Albert L."/>
            <person name="Andreopoulos W."/>
            <person name="Angelini C."/>
            <person name="Antonin V."/>
            <person name="Barry K.W."/>
            <person name="Bougher N.L."/>
            <person name="Buchanan P."/>
            <person name="Buyck B."/>
            <person name="Bense V."/>
            <person name="Catcheside P."/>
            <person name="Chovatia M."/>
            <person name="Cooper J."/>
            <person name="Damon W."/>
            <person name="Desjardin D."/>
            <person name="Finy P."/>
            <person name="Geml J."/>
            <person name="Haridas S."/>
            <person name="Hughes K."/>
            <person name="Justo A."/>
            <person name="Karasinski D."/>
            <person name="Kautmanova I."/>
            <person name="Kiss B."/>
            <person name="Kocsube S."/>
            <person name="Kotiranta H."/>
            <person name="LaButti K.M."/>
            <person name="Lechner B.E."/>
            <person name="Liimatainen K."/>
            <person name="Lipzen A."/>
            <person name="Lukacs Z."/>
            <person name="Mihaltcheva S."/>
            <person name="Morgado L.N."/>
            <person name="Niskanen T."/>
            <person name="Noordeloos M.E."/>
            <person name="Ohm R.A."/>
            <person name="Ortiz-Santana B."/>
            <person name="Ovrebo C."/>
            <person name="Racz N."/>
            <person name="Riley R."/>
            <person name="Savchenko A."/>
            <person name="Shiryaev A."/>
            <person name="Soop K."/>
            <person name="Spirin V."/>
            <person name="Szebenyi C."/>
            <person name="Tomsovsky M."/>
            <person name="Tulloss R.E."/>
            <person name="Uehling J."/>
            <person name="Grigoriev I.V."/>
            <person name="Vagvolgyi C."/>
            <person name="Papp T."/>
            <person name="Martin F.M."/>
            <person name="Miettinen O."/>
            <person name="Hibbett D.S."/>
            <person name="Nagy L.G."/>
        </authorList>
    </citation>
    <scope>NUCLEOTIDE SEQUENCE [LARGE SCALE GENOMIC DNA]</scope>
    <source>
        <strain evidence="2 3">HHB13444</strain>
    </source>
</reference>
<dbReference type="EMBL" id="ML212223">
    <property type="protein sequence ID" value="TFK78989.1"/>
    <property type="molecule type" value="Genomic_DNA"/>
</dbReference>
<evidence type="ECO:0000313" key="2">
    <source>
        <dbReference type="EMBL" id="TFK78989.1"/>
    </source>
</evidence>
<protein>
    <submittedName>
        <fullName evidence="2">Uncharacterized protein</fullName>
    </submittedName>
</protein>
<feature type="region of interest" description="Disordered" evidence="1">
    <location>
        <begin position="166"/>
        <end position="192"/>
    </location>
</feature>
<evidence type="ECO:0000313" key="3">
    <source>
        <dbReference type="Proteomes" id="UP000308197"/>
    </source>
</evidence>